<reference evidence="2 3" key="1">
    <citation type="submission" date="2019-01" db="EMBL/GenBank/DDBJ databases">
        <title>Lujinxingia litoralis gen. nov., sp. nov. and Lujinxingia sediminis gen. nov., sp. nov., new members in the order Bradymonadales, isolated from coastal sediment.</title>
        <authorList>
            <person name="Li C.-M."/>
        </authorList>
    </citation>
    <scope>NUCLEOTIDE SEQUENCE [LARGE SCALE GENOMIC DNA]</scope>
    <source>
        <strain evidence="2 3">SEH01</strain>
    </source>
</reference>
<dbReference type="PANTHER" id="PTHR34989">
    <property type="entry name" value="PROTEIN HDED"/>
    <property type="match status" value="1"/>
</dbReference>
<accession>A0ABY0CNM9</accession>
<keyword evidence="1" id="KW-0812">Transmembrane</keyword>
<sequence>MATTIQERVAYENWGWMLARGVSALLLGLLLLVLPGPTLAVLVILLATLLLVDGIIALVYAISGGRTARGKAWPLVGVGVAGIGAAVITYVWPQMTLGVLMLILAIWAMIRGALEVVAYLELRETFQGSWLLGLSGVLTFFFGIALVVWPAVGLRMLFWIVGGYALLAGVVFLGLAWQMNRALHGGQRTLDTSPPDRPGDFTPT</sequence>
<dbReference type="InterPro" id="IPR052712">
    <property type="entry name" value="Acid_resist_chaperone_HdeD"/>
</dbReference>
<feature type="transmembrane region" description="Helical" evidence="1">
    <location>
        <begin position="72"/>
        <end position="92"/>
    </location>
</feature>
<evidence type="ECO:0000256" key="1">
    <source>
        <dbReference type="SAM" id="Phobius"/>
    </source>
</evidence>
<dbReference type="InterPro" id="IPR005325">
    <property type="entry name" value="DUF308_memb"/>
</dbReference>
<protein>
    <submittedName>
        <fullName evidence="2">HdeD family acid-resistance protein</fullName>
    </submittedName>
</protein>
<gene>
    <name evidence="2" type="ORF">EA187_19500</name>
</gene>
<proteinExistence type="predicted"/>
<evidence type="ECO:0000313" key="2">
    <source>
        <dbReference type="EMBL" id="RVU40968.1"/>
    </source>
</evidence>
<feature type="transmembrane region" description="Helical" evidence="1">
    <location>
        <begin position="130"/>
        <end position="151"/>
    </location>
</feature>
<organism evidence="2 3">
    <name type="scientific">Lujinxingia sediminis</name>
    <dbReference type="NCBI Taxonomy" id="2480984"/>
    <lineage>
        <taxon>Bacteria</taxon>
        <taxon>Deltaproteobacteria</taxon>
        <taxon>Bradymonadales</taxon>
        <taxon>Lujinxingiaceae</taxon>
        <taxon>Lujinxingia</taxon>
    </lineage>
</organism>
<dbReference type="EMBL" id="SADD01000020">
    <property type="protein sequence ID" value="RVU40968.1"/>
    <property type="molecule type" value="Genomic_DNA"/>
</dbReference>
<feature type="transmembrane region" description="Helical" evidence="1">
    <location>
        <begin position="157"/>
        <end position="177"/>
    </location>
</feature>
<evidence type="ECO:0000313" key="3">
    <source>
        <dbReference type="Proteomes" id="UP000282926"/>
    </source>
</evidence>
<dbReference type="Pfam" id="PF03729">
    <property type="entry name" value="DUF308"/>
    <property type="match status" value="2"/>
</dbReference>
<keyword evidence="3" id="KW-1185">Reference proteome</keyword>
<dbReference type="PANTHER" id="PTHR34989:SF1">
    <property type="entry name" value="PROTEIN HDED"/>
    <property type="match status" value="1"/>
</dbReference>
<feature type="transmembrane region" description="Helical" evidence="1">
    <location>
        <begin position="14"/>
        <end position="33"/>
    </location>
</feature>
<feature type="transmembrane region" description="Helical" evidence="1">
    <location>
        <begin position="98"/>
        <end position="118"/>
    </location>
</feature>
<keyword evidence="1" id="KW-0472">Membrane</keyword>
<comment type="caution">
    <text evidence="2">The sequence shown here is derived from an EMBL/GenBank/DDBJ whole genome shotgun (WGS) entry which is preliminary data.</text>
</comment>
<dbReference type="RefSeq" id="WP_115608341.1">
    <property type="nucleotide sequence ID" value="NZ_SADD01000020.1"/>
</dbReference>
<feature type="transmembrane region" description="Helical" evidence="1">
    <location>
        <begin position="39"/>
        <end position="60"/>
    </location>
</feature>
<keyword evidence="1" id="KW-1133">Transmembrane helix</keyword>
<name>A0ABY0CNM9_9DELT</name>
<dbReference type="Proteomes" id="UP000282926">
    <property type="component" value="Unassembled WGS sequence"/>
</dbReference>